<feature type="signal peptide" evidence="1">
    <location>
        <begin position="1"/>
        <end position="26"/>
    </location>
</feature>
<keyword evidence="1" id="KW-0732">Signal</keyword>
<dbReference type="InterPro" id="IPR010239">
    <property type="entry name" value="CHP02001"/>
</dbReference>
<sequence>MTRPFTHTLALTLCSTAAFLPTSVQAQVAPSGGIEVATDEARRGLSWSEGRAVLSADAAASLGRIDATARVTTLRNADRHAGADAVVDVMLATGWDLGAVTLRTSATGHLFAGARTGMDYAEIGASARYSYGPARLVGGIEFAPSQDALGGSNVYLYANADAGIPGTPYTLLAGIGHSSGTTTDPLRIQRLRPGGSYTDWRLGVERQQGPLTLGVDYIGTDIARADATGPFADARHSGDRIVARARLGF</sequence>
<evidence type="ECO:0000313" key="2">
    <source>
        <dbReference type="EMBL" id="PTM45796.1"/>
    </source>
</evidence>
<dbReference type="Proteomes" id="UP000240996">
    <property type="component" value="Unassembled WGS sequence"/>
</dbReference>
<protein>
    <submittedName>
        <fullName evidence="2">Uncharacterized protein Gcw-chp</fullName>
    </submittedName>
</protein>
<dbReference type="RefSeq" id="WP_107932094.1">
    <property type="nucleotide sequence ID" value="NZ_PZZN01000002.1"/>
</dbReference>
<dbReference type="EMBL" id="PZZN01000002">
    <property type="protein sequence ID" value="PTM45796.1"/>
    <property type="molecule type" value="Genomic_DNA"/>
</dbReference>
<keyword evidence="3" id="KW-1185">Reference proteome</keyword>
<feature type="chain" id="PRO_5015635358" evidence="1">
    <location>
        <begin position="27"/>
        <end position="249"/>
    </location>
</feature>
<name>A0A2T4YQK7_9SPHN</name>
<evidence type="ECO:0000256" key="1">
    <source>
        <dbReference type="SAM" id="SignalP"/>
    </source>
</evidence>
<comment type="caution">
    <text evidence="2">The sequence shown here is derived from an EMBL/GenBank/DDBJ whole genome shotgun (WGS) entry which is preliminary data.</text>
</comment>
<dbReference type="AlphaFoldDB" id="A0A2T4YQK7"/>
<organism evidence="2 3">
    <name type="scientific">Sphingomonas aerolata</name>
    <dbReference type="NCBI Taxonomy" id="185951"/>
    <lineage>
        <taxon>Bacteria</taxon>
        <taxon>Pseudomonadati</taxon>
        <taxon>Pseudomonadota</taxon>
        <taxon>Alphaproteobacteria</taxon>
        <taxon>Sphingomonadales</taxon>
        <taxon>Sphingomonadaceae</taxon>
        <taxon>Sphingomonas</taxon>
    </lineage>
</organism>
<accession>A0A2T4YQK7</accession>
<gene>
    <name evidence="2" type="ORF">C8J24_2027</name>
</gene>
<proteinExistence type="predicted"/>
<dbReference type="Pfam" id="PF09694">
    <property type="entry name" value="Gcw_chp"/>
    <property type="match status" value="1"/>
</dbReference>
<evidence type="ECO:0000313" key="3">
    <source>
        <dbReference type="Proteomes" id="UP000240996"/>
    </source>
</evidence>
<reference evidence="2 3" key="1">
    <citation type="submission" date="2018-04" db="EMBL/GenBank/DDBJ databases">
        <title>Genomic Encyclopedia of Type Strains, Phase III (KMG-III): the genomes of soil and plant-associated and newly described type strains.</title>
        <authorList>
            <person name="Whitman W."/>
        </authorList>
    </citation>
    <scope>NUCLEOTIDE SEQUENCE [LARGE SCALE GENOMIC DNA]</scope>
    <source>
        <strain evidence="2 3">NW12</strain>
    </source>
</reference>